<keyword evidence="2" id="KW-0472">Membrane</keyword>
<evidence type="ECO:0000313" key="3">
    <source>
        <dbReference type="EMBL" id="WXA99299.1"/>
    </source>
</evidence>
<dbReference type="Proteomes" id="UP001379533">
    <property type="component" value="Chromosome"/>
</dbReference>
<feature type="compositionally biased region" description="Polar residues" evidence="1">
    <location>
        <begin position="1"/>
        <end position="20"/>
    </location>
</feature>
<evidence type="ECO:0000313" key="4">
    <source>
        <dbReference type="Proteomes" id="UP001379533"/>
    </source>
</evidence>
<feature type="transmembrane region" description="Helical" evidence="2">
    <location>
        <begin position="85"/>
        <end position="109"/>
    </location>
</feature>
<keyword evidence="4" id="KW-1185">Reference proteome</keyword>
<accession>A0ABZ2KLA2</accession>
<reference evidence="3 4" key="1">
    <citation type="submission" date="2021-12" db="EMBL/GenBank/DDBJ databases">
        <title>Discovery of the Pendulisporaceae a myxobacterial family with distinct sporulation behavior and unique specialized metabolism.</title>
        <authorList>
            <person name="Garcia R."/>
            <person name="Popoff A."/>
            <person name="Bader C.D."/>
            <person name="Loehr J."/>
            <person name="Walesch S."/>
            <person name="Walt C."/>
            <person name="Boldt J."/>
            <person name="Bunk B."/>
            <person name="Haeckl F.J.F.P.J."/>
            <person name="Gunesch A.P."/>
            <person name="Birkelbach J."/>
            <person name="Nuebel U."/>
            <person name="Pietschmann T."/>
            <person name="Bach T."/>
            <person name="Mueller R."/>
        </authorList>
    </citation>
    <scope>NUCLEOTIDE SEQUENCE [LARGE SCALE GENOMIC DNA]</scope>
    <source>
        <strain evidence="3 4">MSr12523</strain>
    </source>
</reference>
<organism evidence="3 4">
    <name type="scientific">Pendulispora brunnea</name>
    <dbReference type="NCBI Taxonomy" id="2905690"/>
    <lineage>
        <taxon>Bacteria</taxon>
        <taxon>Pseudomonadati</taxon>
        <taxon>Myxococcota</taxon>
        <taxon>Myxococcia</taxon>
        <taxon>Myxococcales</taxon>
        <taxon>Sorangiineae</taxon>
        <taxon>Pendulisporaceae</taxon>
        <taxon>Pendulispora</taxon>
    </lineage>
</organism>
<sequence>MKTKQPLTRLSRQRTSFESSSCKERGSGTKPAGLAQRVVQDNERRDGVRRAFLGGRTRAPASPGLFRCRSSAANGLRDGNGHSKLAFGAALRLVRLLPCVLFALVMIAWTRPAEAYAWMIRHDYTSCAQCHADPSGGSLLTPYGRAQGELLLRSQYGKQADDAEPGKLKDFLWGIVPLPENTILLGGDVRNAYLAARQKPENGPAATDNRFISMQADLTGQVMIDRFRANASIGFDYKGAQTNAITHRDEYNLISRVHWLGMDLGEDKQWLVRAGRMNMPFGIRQIEHTLFVRDLTRTDTKGGADHSAQQHGVALAYNSEGIRGELMAILGNYQLNPDAYRERGYAGYIEWAPMTTLAFGASSLVTHAKTDLRLGTELTRQAHGVFGRYSPIQPLVLTAEADLLVNTQPKERGGTNAGFATFVQGDYEAWQGLHFILTGEMKRDGLAQTGTSYGGWAGCAWFFFSHADVRVDGMLHRLNTDGTNAVTATTFLAQFHLYL</sequence>
<evidence type="ECO:0008006" key="5">
    <source>
        <dbReference type="Google" id="ProtNLM"/>
    </source>
</evidence>
<dbReference type="RefSeq" id="WP_394849934.1">
    <property type="nucleotide sequence ID" value="NZ_CP089982.1"/>
</dbReference>
<keyword evidence="2" id="KW-1133">Transmembrane helix</keyword>
<evidence type="ECO:0000256" key="2">
    <source>
        <dbReference type="SAM" id="Phobius"/>
    </source>
</evidence>
<name>A0ABZ2KLA2_9BACT</name>
<proteinExistence type="predicted"/>
<protein>
    <recommendedName>
        <fullName evidence="5">Alginate export domain-containing protein</fullName>
    </recommendedName>
</protein>
<feature type="region of interest" description="Disordered" evidence="1">
    <location>
        <begin position="1"/>
        <end position="38"/>
    </location>
</feature>
<keyword evidence="2" id="KW-0812">Transmembrane</keyword>
<gene>
    <name evidence="3" type="ORF">LZC95_21060</name>
</gene>
<evidence type="ECO:0000256" key="1">
    <source>
        <dbReference type="SAM" id="MobiDB-lite"/>
    </source>
</evidence>
<dbReference type="EMBL" id="CP089982">
    <property type="protein sequence ID" value="WXA99299.1"/>
    <property type="molecule type" value="Genomic_DNA"/>
</dbReference>